<comment type="caution">
    <text evidence="12">The sequence shown here is derived from an EMBL/GenBank/DDBJ whole genome shotgun (WGS) entry which is preliminary data.</text>
</comment>
<dbReference type="InterPro" id="IPR045863">
    <property type="entry name" value="CorA_TM1_TM2"/>
</dbReference>
<keyword evidence="6 11" id="KW-0812">Transmembrane</keyword>
<evidence type="ECO:0000256" key="8">
    <source>
        <dbReference type="ARBA" id="ARBA00022989"/>
    </source>
</evidence>
<evidence type="ECO:0000256" key="5">
    <source>
        <dbReference type="ARBA" id="ARBA00022519"/>
    </source>
</evidence>
<evidence type="ECO:0000256" key="7">
    <source>
        <dbReference type="ARBA" id="ARBA00022833"/>
    </source>
</evidence>
<dbReference type="RefSeq" id="WP_377125070.1">
    <property type="nucleotide sequence ID" value="NZ_JBHRSD010000023.1"/>
</dbReference>
<sequence length="325" mass="36471">MGTFSGLVHAIHLDGQGGYIAVEDLTAAIANATPQQPLWVHLDFSDQSSIHWLASLQLFTDWELEALLADETRPRLTKAQQGDFLFLRGVNLNPEQDPEDMVALRLFASERLMISCRRRSIKSVQDVFALLKQNQGPRSVSELVCEIAHCLTLRMQDIIYSLDDQLDVIENIVETCPPPYDTAALALIRRQAIALKRHIRPQRDAVNQLGLAKLTWLQESDKPKLVEVSNDLTRYIEELETSIEHATVIHQSIASQMSEQLNQRMYVMSVVAALFLPLGFLTGLLGVNIGGIPGTESPFAFGLFVLMLFVLTFAIGIYFRAKKWL</sequence>
<proteinExistence type="inferred from homology"/>
<evidence type="ECO:0000313" key="12">
    <source>
        <dbReference type="EMBL" id="MFC3033513.1"/>
    </source>
</evidence>
<evidence type="ECO:0000256" key="9">
    <source>
        <dbReference type="ARBA" id="ARBA00023065"/>
    </source>
</evidence>
<keyword evidence="10 11" id="KW-0472">Membrane</keyword>
<keyword evidence="7" id="KW-0862">Zinc</keyword>
<dbReference type="PANTHER" id="PTHR46494:SF3">
    <property type="entry name" value="ZINC TRANSPORT PROTEIN ZNTB"/>
    <property type="match status" value="1"/>
</dbReference>
<comment type="subcellular location">
    <subcellularLocation>
        <location evidence="1">Cell membrane</location>
        <topology evidence="1">Multi-pass membrane protein</topology>
    </subcellularLocation>
</comment>
<dbReference type="CDD" id="cd12833">
    <property type="entry name" value="ZntB-like_1"/>
    <property type="match status" value="1"/>
</dbReference>
<comment type="similarity">
    <text evidence="2">Belongs to the CorA metal ion transporter (MIT) (TC 1.A.35) family.</text>
</comment>
<dbReference type="InterPro" id="IPR045861">
    <property type="entry name" value="CorA_cytoplasmic_dom"/>
</dbReference>
<keyword evidence="9" id="KW-0406">Ion transport</keyword>
<evidence type="ECO:0000256" key="2">
    <source>
        <dbReference type="ARBA" id="ARBA00009765"/>
    </source>
</evidence>
<dbReference type="Proteomes" id="UP001595453">
    <property type="component" value="Unassembled WGS sequence"/>
</dbReference>
<dbReference type="PANTHER" id="PTHR46494">
    <property type="entry name" value="CORA FAMILY METAL ION TRANSPORTER (EUROFUNG)"/>
    <property type="match status" value="1"/>
</dbReference>
<evidence type="ECO:0000256" key="10">
    <source>
        <dbReference type="ARBA" id="ARBA00023136"/>
    </source>
</evidence>
<gene>
    <name evidence="12" type="ORF">ACFOEE_13375</name>
</gene>
<keyword evidence="13" id="KW-1185">Reference proteome</keyword>
<keyword evidence="5" id="KW-0997">Cell inner membrane</keyword>
<name>A0ABV7CLU3_9GAMM</name>
<dbReference type="InterPro" id="IPR002523">
    <property type="entry name" value="MgTranspt_CorA/ZnTranspt_ZntB"/>
</dbReference>
<feature type="transmembrane region" description="Helical" evidence="11">
    <location>
        <begin position="265"/>
        <end position="287"/>
    </location>
</feature>
<dbReference type="Gene3D" id="1.20.58.340">
    <property type="entry name" value="Magnesium transport protein CorA, transmembrane region"/>
    <property type="match status" value="2"/>
</dbReference>
<dbReference type="SUPFAM" id="SSF143865">
    <property type="entry name" value="CorA soluble domain-like"/>
    <property type="match status" value="1"/>
</dbReference>
<protein>
    <submittedName>
        <fullName evidence="12">Zinc transporter ZntB</fullName>
    </submittedName>
</protein>
<dbReference type="SUPFAM" id="SSF144083">
    <property type="entry name" value="Magnesium transport protein CorA, transmembrane region"/>
    <property type="match status" value="1"/>
</dbReference>
<keyword evidence="4" id="KW-1003">Cell membrane</keyword>
<dbReference type="EMBL" id="JBHRSD010000023">
    <property type="protein sequence ID" value="MFC3033513.1"/>
    <property type="molecule type" value="Genomic_DNA"/>
</dbReference>
<organism evidence="12 13">
    <name type="scientific">Pseudoalteromonas fenneropenaei</name>
    <dbReference type="NCBI Taxonomy" id="1737459"/>
    <lineage>
        <taxon>Bacteria</taxon>
        <taxon>Pseudomonadati</taxon>
        <taxon>Pseudomonadota</taxon>
        <taxon>Gammaproteobacteria</taxon>
        <taxon>Alteromonadales</taxon>
        <taxon>Pseudoalteromonadaceae</taxon>
        <taxon>Pseudoalteromonas</taxon>
    </lineage>
</organism>
<accession>A0ABV7CLU3</accession>
<evidence type="ECO:0000256" key="1">
    <source>
        <dbReference type="ARBA" id="ARBA00004651"/>
    </source>
</evidence>
<evidence type="ECO:0000256" key="4">
    <source>
        <dbReference type="ARBA" id="ARBA00022475"/>
    </source>
</evidence>
<evidence type="ECO:0000313" key="13">
    <source>
        <dbReference type="Proteomes" id="UP001595453"/>
    </source>
</evidence>
<feature type="transmembrane region" description="Helical" evidence="11">
    <location>
        <begin position="299"/>
        <end position="319"/>
    </location>
</feature>
<dbReference type="Pfam" id="PF01544">
    <property type="entry name" value="CorA"/>
    <property type="match status" value="1"/>
</dbReference>
<keyword evidence="3" id="KW-0813">Transport</keyword>
<reference evidence="13" key="1">
    <citation type="journal article" date="2019" name="Int. J. Syst. Evol. Microbiol.">
        <title>The Global Catalogue of Microorganisms (GCM) 10K type strain sequencing project: providing services to taxonomists for standard genome sequencing and annotation.</title>
        <authorList>
            <consortium name="The Broad Institute Genomics Platform"/>
            <consortium name="The Broad Institute Genome Sequencing Center for Infectious Disease"/>
            <person name="Wu L."/>
            <person name="Ma J."/>
        </authorList>
    </citation>
    <scope>NUCLEOTIDE SEQUENCE [LARGE SCALE GENOMIC DNA]</scope>
    <source>
        <strain evidence="13">KCTC 42730</strain>
    </source>
</reference>
<dbReference type="Gene3D" id="3.30.460.20">
    <property type="entry name" value="CorA soluble domain-like"/>
    <property type="match status" value="1"/>
</dbReference>
<evidence type="ECO:0000256" key="11">
    <source>
        <dbReference type="SAM" id="Phobius"/>
    </source>
</evidence>
<evidence type="ECO:0000256" key="3">
    <source>
        <dbReference type="ARBA" id="ARBA00022448"/>
    </source>
</evidence>
<keyword evidence="8 11" id="KW-1133">Transmembrane helix</keyword>
<evidence type="ECO:0000256" key="6">
    <source>
        <dbReference type="ARBA" id="ARBA00022692"/>
    </source>
</evidence>